<evidence type="ECO:0000313" key="4">
    <source>
        <dbReference type="RefSeq" id="XP_022102427.1"/>
    </source>
</evidence>
<accession>A0A8B7ZBS2</accession>
<dbReference type="RefSeq" id="XP_022102427.1">
    <property type="nucleotide sequence ID" value="XM_022246735.1"/>
</dbReference>
<feature type="region of interest" description="Disordered" evidence="1">
    <location>
        <begin position="182"/>
        <end position="219"/>
    </location>
</feature>
<dbReference type="InterPro" id="IPR005312">
    <property type="entry name" value="DUF1759"/>
</dbReference>
<feature type="region of interest" description="Disordered" evidence="1">
    <location>
        <begin position="1"/>
        <end position="91"/>
    </location>
</feature>
<feature type="compositionally biased region" description="Basic and acidic residues" evidence="1">
    <location>
        <begin position="429"/>
        <end position="451"/>
    </location>
</feature>
<feature type="compositionally biased region" description="Low complexity" evidence="1">
    <location>
        <begin position="81"/>
        <end position="91"/>
    </location>
</feature>
<keyword evidence="3" id="KW-1185">Reference proteome</keyword>
<dbReference type="InterPro" id="IPR041588">
    <property type="entry name" value="Integrase_H2C2"/>
</dbReference>
<dbReference type="Pfam" id="PF18701">
    <property type="entry name" value="DUF5641"/>
    <property type="match status" value="1"/>
</dbReference>
<dbReference type="Proteomes" id="UP000694845">
    <property type="component" value="Unplaced"/>
</dbReference>
<evidence type="ECO:0000313" key="3">
    <source>
        <dbReference type="Proteomes" id="UP000694845"/>
    </source>
</evidence>
<dbReference type="OMA" id="YLEPIAN"/>
<dbReference type="InterPro" id="IPR012337">
    <property type="entry name" value="RNaseH-like_sf"/>
</dbReference>
<evidence type="ECO:0000259" key="2">
    <source>
        <dbReference type="PROSITE" id="PS50994"/>
    </source>
</evidence>
<dbReference type="Gene3D" id="1.10.340.70">
    <property type="match status" value="1"/>
</dbReference>
<evidence type="ECO:0000256" key="1">
    <source>
        <dbReference type="SAM" id="MobiDB-lite"/>
    </source>
</evidence>
<dbReference type="CDD" id="cd01644">
    <property type="entry name" value="RT_pepA17"/>
    <property type="match status" value="1"/>
</dbReference>
<feature type="compositionally biased region" description="Basic and acidic residues" evidence="1">
    <location>
        <begin position="207"/>
        <end position="219"/>
    </location>
</feature>
<dbReference type="GO" id="GO:0015074">
    <property type="term" value="P:DNA integration"/>
    <property type="evidence" value="ECO:0007669"/>
    <property type="project" value="InterPro"/>
</dbReference>
<organism evidence="3 4">
    <name type="scientific">Acanthaster planci</name>
    <name type="common">Crown-of-thorns starfish</name>
    <dbReference type="NCBI Taxonomy" id="133434"/>
    <lineage>
        <taxon>Eukaryota</taxon>
        <taxon>Metazoa</taxon>
        <taxon>Echinodermata</taxon>
        <taxon>Eleutherozoa</taxon>
        <taxon>Asterozoa</taxon>
        <taxon>Asteroidea</taxon>
        <taxon>Valvatacea</taxon>
        <taxon>Valvatida</taxon>
        <taxon>Acanthasteridae</taxon>
        <taxon>Acanthaster</taxon>
    </lineage>
</organism>
<feature type="domain" description="Integrase catalytic" evidence="2">
    <location>
        <begin position="1647"/>
        <end position="1840"/>
    </location>
</feature>
<dbReference type="InterPro" id="IPR043502">
    <property type="entry name" value="DNA/RNA_pol_sf"/>
</dbReference>
<dbReference type="OrthoDB" id="10025024at2759"/>
<feature type="compositionally biased region" description="Basic residues" evidence="1">
    <location>
        <begin position="70"/>
        <end position="80"/>
    </location>
</feature>
<dbReference type="PROSITE" id="PS50994">
    <property type="entry name" value="INTEGRASE"/>
    <property type="match status" value="1"/>
</dbReference>
<dbReference type="PANTHER" id="PTHR47331">
    <property type="entry name" value="PHD-TYPE DOMAIN-CONTAINING PROTEIN"/>
    <property type="match status" value="1"/>
</dbReference>
<dbReference type="SUPFAM" id="SSF56672">
    <property type="entry name" value="DNA/RNA polymerases"/>
    <property type="match status" value="1"/>
</dbReference>
<reference evidence="4" key="1">
    <citation type="submission" date="2025-08" db="UniProtKB">
        <authorList>
            <consortium name="RefSeq"/>
        </authorList>
    </citation>
    <scope>IDENTIFICATION</scope>
</reference>
<proteinExistence type="predicted"/>
<dbReference type="GeneID" id="110985605"/>
<dbReference type="Pfam" id="PF05380">
    <property type="entry name" value="Peptidase_A17"/>
    <property type="match status" value="1"/>
</dbReference>
<dbReference type="InterPro" id="IPR001584">
    <property type="entry name" value="Integrase_cat-core"/>
</dbReference>
<gene>
    <name evidence="4" type="primary">LOC110985605</name>
</gene>
<dbReference type="KEGG" id="aplc:110985605"/>
<dbReference type="PANTHER" id="PTHR47331:SF5">
    <property type="entry name" value="RIBONUCLEASE H"/>
    <property type="match status" value="1"/>
</dbReference>
<name>A0A8B7ZBS2_ACAPL</name>
<dbReference type="GO" id="GO:0008270">
    <property type="term" value="F:zinc ion binding"/>
    <property type="evidence" value="ECO:0007669"/>
    <property type="project" value="InterPro"/>
</dbReference>
<dbReference type="InterPro" id="IPR008042">
    <property type="entry name" value="Retrotrans_Pao"/>
</dbReference>
<dbReference type="Gene3D" id="3.30.420.10">
    <property type="entry name" value="Ribonuclease H-like superfamily/Ribonuclease H"/>
    <property type="match status" value="1"/>
</dbReference>
<feature type="region of interest" description="Disordered" evidence="1">
    <location>
        <begin position="534"/>
        <end position="569"/>
    </location>
</feature>
<dbReference type="Pfam" id="PF03564">
    <property type="entry name" value="DUF1759"/>
    <property type="match status" value="1"/>
</dbReference>
<dbReference type="GO" id="GO:0003676">
    <property type="term" value="F:nucleic acid binding"/>
    <property type="evidence" value="ECO:0007669"/>
    <property type="project" value="InterPro"/>
</dbReference>
<dbReference type="InterPro" id="IPR036397">
    <property type="entry name" value="RNaseH_sf"/>
</dbReference>
<feature type="region of interest" description="Disordered" evidence="1">
    <location>
        <begin position="428"/>
        <end position="463"/>
    </location>
</feature>
<protein>
    <submittedName>
        <fullName evidence="4">Uncharacterized protein LOC110985605</fullName>
    </submittedName>
</protein>
<feature type="compositionally biased region" description="Basic and acidic residues" evidence="1">
    <location>
        <begin position="1"/>
        <end position="14"/>
    </location>
</feature>
<dbReference type="Pfam" id="PF17921">
    <property type="entry name" value="Integrase_H2C2"/>
    <property type="match status" value="1"/>
</dbReference>
<dbReference type="SMART" id="SM00343">
    <property type="entry name" value="ZnF_C2HC"/>
    <property type="match status" value="2"/>
</dbReference>
<sequence length="1980" mass="224689">MSATGEQEKLEQEHMPIPFMAETPDTNMSGTAANPVSPTETSSDKLRASGADHNLTQEAAQSEHFEKRSRMSSRHSHRSIRTNSSRSSITSTKAALAAEAAALKAQLEFADAEAEKRAEIEKNHAELAKLQTMRNLCATQARIRAIDTVLNEEFVNSDIEEIGEVENRDTMVREYVQSLPNCHDNAGLADESPPLSGSEHQANSDEIPEKPKNSTLAGDDRNDLSDLAKVFANQLNLSRLPPPEPGVFSGDPLKYPSWRISFETLIEKRGVPPSERLHYLKRYLTGPAKEAVDGFLILSSDDAFDQAKALLQKRYGDPFVIANAFRDKLDTWPKIAPRDGKGLRNLADFLRQCESAMKTNENLNILNDDRENRKLLAKLPDWLVPRWGRKAQEWKEKHNKSPPYTEFVKFVVKEADLACDPVTSLQSLKAERPSSESTKQDARSARKESKRAAGASTFSTATETKRKGGFQDEVCLLCEKRSHQLDDCRSFLSKTLEERKQFVMKRGLCFACLTQGHRSKQCRQRKTCQTCKRRHPTSLHGDVKETPAPNPKPESEPPKPVVASTSSHTRVNNFSDTCVQGKSSMIVPVWVSHSDTPNQERLVYALLDTQSDTTFILDDTCDALGLDGPKVQLLLSTMFSSNQRVESRKIRGLQVRGYDSNLRITLPTAYTRGIMPANRTHIPTADMARRWPHLDKIARELMPVADCEVGILIGYNCPQALAPREVIAPVDNEPYGQRTDLGWGIIGIVDPDLRENESDQVGVSHRILACENPTTLSKAECQVGMNTVRDQVLLAFRTHVKEVIKPSGIVEMMELDFSERKSCDVPVSIDDRKFMKKMQEGIRQQPDGHYIMPLPFKGTEPPKLPNNKMQAVRRLDQLKSRFARDQSYHRDYCSFMQDIIENGYAERVPESEVAYEDSGHVWYIPHHGVYHTKKPEKIRVVFDCSARYHGVCLNDHLLQGPDLTNALVGVLCRFRREPVALICDVEKMFYQFQVDAEHRNFLRFLWWSNGCYEGDPHVFRMKVHLFGATSSPGCANFGLRQIADDFETECGSAAANFVRRNFYVDDGLISVPTKHEATDLIQKTKDLCKRGGLRLHKFVSNSVEVIDAVALEDRAKGIKDLDLRFDSLPVERALGIQWCIESDTFQFRITLKDQPLTKRGVLSTVCSVYDPLGLVAPVVLVGKQILQSLCKDQADWDDPLPDPVRSRWEQWRSSLIHLQDLKVSRCFRPEDFGDVKSIEVHHFSDASNTGYAQCSYLRLQDTEGRVHCALVMGKCRVCPLKTVTIPRLELNAAVVSVRVSALLQKELDYKEYSEVFWTDSQVVLGYIANDARRFHTFVANRVQQIRDQTEPNQWRHVRSEANPADDGSRGLCANELVNQSRWLHGPAFLQERDIPIEIEACSPTVSSDDPEVKKVQAFSTHSSPKHSMLERLERFSQWHRVKGAVAICLKLKQRLKARLIKRGQTIKPIQTPQERPIPLYEPATVEELYQSEVEIIRLLQRHSFAGEMKILESLDVSSNCVDRQTAGVRNKAMRKTSCLYRLDPFIDEDGVMRVGGRIKRADLPPNFKHPAILPRNHHITDLIIRHCHEVAGHQGRSMTTNQIRSSGYWIIGCSSAVSSIISKCVKCRKLYKPVIEQKMANLPEDRLEPAPPFTYCGVDLFGPWYIKEGRKELKRYGVLFTCMSSRAIHIETTTALSTDVFINALRRFIAIRGPIRQLRCDQGTNFVGTRSELNEALKEMNTDHVRKFLIKQNCDLVEFKTNIPTASHTGGVWERQIRSVRRVLSSLMDQLGSHLDDESLRTLMTEAAAIINSRPLTIDNLNDPTSLAPLTPNHLLTMKSTLVLPPPGCFQSTDLYSKKRWRRVQFLANEFWNRWRKEYIQTLQLRQKWIRPHPNLEVDDIVLVKDDTLPRNRWQLGRVKDVFPGKDGLVRSARLLLGDPLLDVEGKQTHPKRYLERPVQKLVLLVTNKDTGEFPVEEPK</sequence>
<dbReference type="SUPFAM" id="SSF53098">
    <property type="entry name" value="Ribonuclease H-like"/>
    <property type="match status" value="1"/>
</dbReference>
<feature type="compositionally biased region" description="Polar residues" evidence="1">
    <location>
        <begin position="24"/>
        <end position="41"/>
    </location>
</feature>
<dbReference type="InterPro" id="IPR001878">
    <property type="entry name" value="Znf_CCHC"/>
</dbReference>
<dbReference type="InterPro" id="IPR040676">
    <property type="entry name" value="DUF5641"/>
</dbReference>